<dbReference type="Proteomes" id="UP000504882">
    <property type="component" value="Unassembled WGS sequence"/>
</dbReference>
<evidence type="ECO:0000313" key="3">
    <source>
        <dbReference type="Proteomes" id="UP000504882"/>
    </source>
</evidence>
<reference evidence="2 3" key="1">
    <citation type="submission" date="2019-03" db="EMBL/GenBank/DDBJ databases">
        <title>Genomic features of bacteria from cold environments.</title>
        <authorList>
            <person name="Shen L."/>
        </authorList>
    </citation>
    <scope>NUCLEOTIDE SEQUENCE [LARGE SCALE GENOMIC DNA]</scope>
    <source>
        <strain evidence="3">T3246-1</strain>
    </source>
</reference>
<dbReference type="RefSeq" id="WP_133105911.1">
    <property type="nucleotide sequence ID" value="NZ_SMNA01000001.1"/>
</dbReference>
<evidence type="ECO:0000256" key="1">
    <source>
        <dbReference type="SAM" id="Phobius"/>
    </source>
</evidence>
<name>A0ABY2EAA8_9MICO</name>
<dbReference type="EMBL" id="SMNA01000001">
    <property type="protein sequence ID" value="TDE99009.1"/>
    <property type="molecule type" value="Genomic_DNA"/>
</dbReference>
<comment type="caution">
    <text evidence="2">The sequence shown here is derived from an EMBL/GenBank/DDBJ whole genome shotgun (WGS) entry which is preliminary data.</text>
</comment>
<protein>
    <recommendedName>
        <fullName evidence="4">Heme exporter protein D</fullName>
    </recommendedName>
</protein>
<evidence type="ECO:0000313" key="2">
    <source>
        <dbReference type="EMBL" id="TDE99009.1"/>
    </source>
</evidence>
<keyword evidence="1" id="KW-0812">Transmembrane</keyword>
<gene>
    <name evidence="2" type="ORF">EXU48_02140</name>
</gene>
<keyword evidence="1" id="KW-1133">Transmembrane helix</keyword>
<evidence type="ECO:0008006" key="4">
    <source>
        <dbReference type="Google" id="ProtNLM"/>
    </source>
</evidence>
<sequence length="78" mass="8990">MSRAVEQGARLEYQSDFNAVVVFGTTPNHILHLLLSVFTAGLWLIGWLVVTITQREKRVLLEIDDRGKLVMTEPQRRR</sequence>
<proteinExistence type="predicted"/>
<accession>A0ABY2EAA8</accession>
<keyword evidence="3" id="KW-1185">Reference proteome</keyword>
<feature type="transmembrane region" description="Helical" evidence="1">
    <location>
        <begin position="30"/>
        <end position="50"/>
    </location>
</feature>
<organism evidence="2 3">
    <name type="scientific">Occultella glacieicola</name>
    <dbReference type="NCBI Taxonomy" id="2518684"/>
    <lineage>
        <taxon>Bacteria</taxon>
        <taxon>Bacillati</taxon>
        <taxon>Actinomycetota</taxon>
        <taxon>Actinomycetes</taxon>
        <taxon>Micrococcales</taxon>
        <taxon>Ruaniaceae</taxon>
        <taxon>Occultella</taxon>
    </lineage>
</organism>
<keyword evidence="1" id="KW-0472">Membrane</keyword>